<evidence type="ECO:0000256" key="5">
    <source>
        <dbReference type="ARBA" id="ARBA00023180"/>
    </source>
</evidence>
<evidence type="ECO:0000256" key="8">
    <source>
        <dbReference type="PIRSR" id="PIRSR001093-1"/>
    </source>
</evidence>
<protein>
    <recommendedName>
        <fullName evidence="7">Beta-hexosaminidase</fullName>
        <ecNumber evidence="7">3.2.1.52</ecNumber>
    </recommendedName>
</protein>
<dbReference type="STRING" id="2282107.A0A286UBM5"/>
<evidence type="ECO:0000256" key="6">
    <source>
        <dbReference type="ARBA" id="ARBA00023295"/>
    </source>
</evidence>
<feature type="domain" description="Glycoside hydrolase family 20 catalytic" evidence="9">
    <location>
        <begin position="186"/>
        <end position="441"/>
    </location>
</feature>
<dbReference type="Proteomes" id="UP000217199">
    <property type="component" value="Unassembled WGS sequence"/>
</dbReference>
<keyword evidence="5" id="KW-0325">Glycoprotein</keyword>
<dbReference type="Pfam" id="PF14845">
    <property type="entry name" value="Glycohydro_20b2"/>
    <property type="match status" value="1"/>
</dbReference>
<evidence type="ECO:0000256" key="3">
    <source>
        <dbReference type="ARBA" id="ARBA00022729"/>
    </source>
</evidence>
<dbReference type="SUPFAM" id="SSF51445">
    <property type="entry name" value="(Trans)glycosidases"/>
    <property type="match status" value="1"/>
</dbReference>
<gene>
    <name evidence="11" type="ORF">PNOK_0702000</name>
</gene>
<keyword evidence="4 7" id="KW-0378">Hydrolase</keyword>
<dbReference type="Gene3D" id="3.20.20.80">
    <property type="entry name" value="Glycosidases"/>
    <property type="match status" value="1"/>
</dbReference>
<evidence type="ECO:0000256" key="7">
    <source>
        <dbReference type="PIRNR" id="PIRNR001093"/>
    </source>
</evidence>
<dbReference type="InterPro" id="IPR015883">
    <property type="entry name" value="Glyco_hydro_20_cat"/>
</dbReference>
<sequence>MYKFKVSIIFLIVTLHFKLSWTLWPIPAQITSGSDLVLLSPNFTFSSNLDTIPPDLASALIRTKTHLFNDKLGRLTLDRGASDITSSSSTRKHPATLHSLQFFVGETHNIPKGVKDISEEAILKLEDRNEEYSLYLPANGTDAVLRARTTLGILRGLTTFEQLWYTWDGQVYAINAPIEILDKPVYRYRGFSLDTARNFYPVSDVKRTLDAMSWVKLNTLYWHVVDSQSFPLEVLEFPELSQKGAYSKEQVYSGEDVQEIINYASERGIDVVLELDTPGHETAIGLSHPEHIACYLASPWSTYANEPPAGQLRLASANTKKFSVELIKSVSSKFPSSLFSTGGDEVNTNCYNDDEQTQADLRAANISLDEALNQFILAEHEVIREQGKTPIVKEDMILRHNTTLPNSTIAVVWISSNDAKSVVQKGYRIIHQPSNYFYLIYSFDPLANLSEEEGSLVLGGQIPLWSEQSSPSNLDSIVWPRAAAAAEVFWTGGVSVVNGVSVPLNLSTALPRLHEERFRMVHRGVNAIPLQPLWCALRPGLCDLNS</sequence>
<comment type="catalytic activity">
    <reaction evidence="1 7">
        <text>Hydrolysis of terminal non-reducing N-acetyl-D-hexosamine residues in N-acetyl-beta-D-hexosaminides.</text>
        <dbReference type="EC" id="3.2.1.52"/>
    </reaction>
</comment>
<keyword evidence="6 7" id="KW-0326">Glycosidase</keyword>
<feature type="active site" description="Proton donor" evidence="8">
    <location>
        <position position="345"/>
    </location>
</feature>
<dbReference type="InterPro" id="IPR025705">
    <property type="entry name" value="Beta_hexosaminidase_sua/sub"/>
</dbReference>
<dbReference type="GO" id="GO:0004563">
    <property type="term" value="F:beta-N-acetylhexosaminidase activity"/>
    <property type="evidence" value="ECO:0007669"/>
    <property type="project" value="UniProtKB-EC"/>
</dbReference>
<dbReference type="GO" id="GO:0005975">
    <property type="term" value="P:carbohydrate metabolic process"/>
    <property type="evidence" value="ECO:0007669"/>
    <property type="project" value="InterPro"/>
</dbReference>
<dbReference type="OrthoDB" id="428480at2759"/>
<organism evidence="11 12">
    <name type="scientific">Pyrrhoderma noxium</name>
    <dbReference type="NCBI Taxonomy" id="2282107"/>
    <lineage>
        <taxon>Eukaryota</taxon>
        <taxon>Fungi</taxon>
        <taxon>Dikarya</taxon>
        <taxon>Basidiomycota</taxon>
        <taxon>Agaricomycotina</taxon>
        <taxon>Agaricomycetes</taxon>
        <taxon>Hymenochaetales</taxon>
        <taxon>Hymenochaetaceae</taxon>
        <taxon>Pyrrhoderma</taxon>
    </lineage>
</organism>
<dbReference type="AlphaFoldDB" id="A0A286UBM5"/>
<dbReference type="InterPro" id="IPR029018">
    <property type="entry name" value="Hex-like_dom2"/>
</dbReference>
<dbReference type="EC" id="3.2.1.52" evidence="7"/>
<dbReference type="PANTHER" id="PTHR22600:SF26">
    <property type="entry name" value="BETA-N-ACETYLHEXOSAMINIDASE"/>
    <property type="match status" value="1"/>
</dbReference>
<dbReference type="PIRSF" id="PIRSF001093">
    <property type="entry name" value="B-hxosamndse_ab_euk"/>
    <property type="match status" value="1"/>
</dbReference>
<dbReference type="SUPFAM" id="SSF55545">
    <property type="entry name" value="beta-N-acetylhexosaminidase-like domain"/>
    <property type="match status" value="1"/>
</dbReference>
<reference evidence="11 12" key="1">
    <citation type="journal article" date="2017" name="Mol. Ecol.">
        <title>Comparative and population genomic landscape of Phellinus noxius: A hypervariable fungus causing root rot in trees.</title>
        <authorList>
            <person name="Chung C.L."/>
            <person name="Lee T.J."/>
            <person name="Akiba M."/>
            <person name="Lee H.H."/>
            <person name="Kuo T.H."/>
            <person name="Liu D."/>
            <person name="Ke H.M."/>
            <person name="Yokoi T."/>
            <person name="Roa M.B."/>
            <person name="Lu M.J."/>
            <person name="Chang Y.Y."/>
            <person name="Ann P.J."/>
            <person name="Tsai J.N."/>
            <person name="Chen C.Y."/>
            <person name="Tzean S.S."/>
            <person name="Ota Y."/>
            <person name="Hattori T."/>
            <person name="Sahashi N."/>
            <person name="Liou R.F."/>
            <person name="Kikuchi T."/>
            <person name="Tsai I.J."/>
        </authorList>
    </citation>
    <scope>NUCLEOTIDE SEQUENCE [LARGE SCALE GENOMIC DNA]</scope>
    <source>
        <strain evidence="11 12">FFPRI411160</strain>
    </source>
</reference>
<name>A0A286UBM5_9AGAM</name>
<dbReference type="EMBL" id="NBII01000007">
    <property type="protein sequence ID" value="PAV16956.1"/>
    <property type="molecule type" value="Genomic_DNA"/>
</dbReference>
<keyword evidence="3" id="KW-0732">Signal</keyword>
<accession>A0A286UBM5</accession>
<dbReference type="Gene3D" id="3.30.379.10">
    <property type="entry name" value="Chitobiase/beta-hexosaminidase domain 2-like"/>
    <property type="match status" value="1"/>
</dbReference>
<evidence type="ECO:0000313" key="11">
    <source>
        <dbReference type="EMBL" id="PAV16956.1"/>
    </source>
</evidence>
<dbReference type="InterPro" id="IPR017853">
    <property type="entry name" value="GH"/>
</dbReference>
<evidence type="ECO:0000313" key="12">
    <source>
        <dbReference type="Proteomes" id="UP000217199"/>
    </source>
</evidence>
<comment type="caution">
    <text evidence="11">The sequence shown here is derived from an EMBL/GenBank/DDBJ whole genome shotgun (WGS) entry which is preliminary data.</text>
</comment>
<dbReference type="InterPro" id="IPR029019">
    <property type="entry name" value="HEX_eukaryotic_N"/>
</dbReference>
<dbReference type="InParanoid" id="A0A286UBM5"/>
<proteinExistence type="inferred from homology"/>
<dbReference type="GO" id="GO:0016020">
    <property type="term" value="C:membrane"/>
    <property type="evidence" value="ECO:0007669"/>
    <property type="project" value="TreeGrafter"/>
</dbReference>
<evidence type="ECO:0000256" key="2">
    <source>
        <dbReference type="ARBA" id="ARBA00006285"/>
    </source>
</evidence>
<evidence type="ECO:0000256" key="4">
    <source>
        <dbReference type="ARBA" id="ARBA00022801"/>
    </source>
</evidence>
<comment type="similarity">
    <text evidence="2 7">Belongs to the glycosyl hydrolase 20 family.</text>
</comment>
<evidence type="ECO:0000259" key="10">
    <source>
        <dbReference type="Pfam" id="PF14845"/>
    </source>
</evidence>
<keyword evidence="12" id="KW-1185">Reference proteome</keyword>
<dbReference type="Pfam" id="PF00728">
    <property type="entry name" value="Glyco_hydro_20"/>
    <property type="match status" value="1"/>
</dbReference>
<feature type="domain" description="Beta-hexosaminidase eukaryotic type N-terminal" evidence="10">
    <location>
        <begin position="23"/>
        <end position="163"/>
    </location>
</feature>
<dbReference type="GO" id="GO:0030203">
    <property type="term" value="P:glycosaminoglycan metabolic process"/>
    <property type="evidence" value="ECO:0007669"/>
    <property type="project" value="TreeGrafter"/>
</dbReference>
<dbReference type="PANTHER" id="PTHR22600">
    <property type="entry name" value="BETA-HEXOSAMINIDASE"/>
    <property type="match status" value="1"/>
</dbReference>
<evidence type="ECO:0000256" key="1">
    <source>
        <dbReference type="ARBA" id="ARBA00001231"/>
    </source>
</evidence>
<evidence type="ECO:0000259" key="9">
    <source>
        <dbReference type="Pfam" id="PF00728"/>
    </source>
</evidence>
<dbReference type="PRINTS" id="PR00738">
    <property type="entry name" value="GLHYDRLASE20"/>
</dbReference>